<keyword evidence="2 3" id="KW-0378">Hydrolase</keyword>
<dbReference type="PROSITE" id="PS51462">
    <property type="entry name" value="NUDIX"/>
    <property type="match status" value="1"/>
</dbReference>
<dbReference type="CDD" id="cd02883">
    <property type="entry name" value="NUDIX_Hydrolase"/>
    <property type="match status" value="1"/>
</dbReference>
<keyword evidence="6" id="KW-1185">Reference proteome</keyword>
<dbReference type="PROSITE" id="PS00893">
    <property type="entry name" value="NUDIX_BOX"/>
    <property type="match status" value="1"/>
</dbReference>
<dbReference type="Gene3D" id="3.90.79.10">
    <property type="entry name" value="Nucleoside Triphosphate Pyrophosphohydrolase"/>
    <property type="match status" value="1"/>
</dbReference>
<dbReference type="RefSeq" id="WP_187533353.1">
    <property type="nucleotide sequence ID" value="NZ_CBCSHU010000018.1"/>
</dbReference>
<name>A0A7G9RX96_9FIRM</name>
<dbReference type="PRINTS" id="PR00502">
    <property type="entry name" value="NUDIXFAMILY"/>
</dbReference>
<evidence type="ECO:0000256" key="2">
    <source>
        <dbReference type="ARBA" id="ARBA00022801"/>
    </source>
</evidence>
<reference evidence="5 6" key="1">
    <citation type="submission" date="2020-08" db="EMBL/GenBank/DDBJ databases">
        <title>Genome sequence of Erysipelothrix inopinata DSM 15511T.</title>
        <authorList>
            <person name="Hyun D.-W."/>
            <person name="Bae J.-W."/>
        </authorList>
    </citation>
    <scope>NUCLEOTIDE SEQUENCE [LARGE SCALE GENOMIC DNA]</scope>
    <source>
        <strain evidence="5 6">DSM 15511</strain>
    </source>
</reference>
<dbReference type="SUPFAM" id="SSF55811">
    <property type="entry name" value="Nudix"/>
    <property type="match status" value="1"/>
</dbReference>
<sequence>MLLNELYDTIYPNTGFSTIRKTARAFVKNETDEIALIHIKAEDIFGPRDHYESPGGGIEFGESREDAIKREVSEELGYNCEIESYMGSIINRYNLLEVITVHHYFICNLKEKTSVNLTDAEEIFFEGVEWKSVEEWIEILSKPLEGVNQLVHDRELFMLNQYKMLRDSKE</sequence>
<dbReference type="InterPro" id="IPR020476">
    <property type="entry name" value="Nudix_hydrolase"/>
</dbReference>
<comment type="similarity">
    <text evidence="3">Belongs to the Nudix hydrolase family.</text>
</comment>
<evidence type="ECO:0000313" key="5">
    <source>
        <dbReference type="EMBL" id="QNN60221.1"/>
    </source>
</evidence>
<evidence type="ECO:0000259" key="4">
    <source>
        <dbReference type="PROSITE" id="PS51462"/>
    </source>
</evidence>
<gene>
    <name evidence="5" type="ORF">H9L01_07560</name>
</gene>
<dbReference type="AlphaFoldDB" id="A0A7G9RX96"/>
<dbReference type="Pfam" id="PF00293">
    <property type="entry name" value="NUDIX"/>
    <property type="match status" value="1"/>
</dbReference>
<dbReference type="PANTHER" id="PTHR43046">
    <property type="entry name" value="GDP-MANNOSE MANNOSYL HYDROLASE"/>
    <property type="match status" value="1"/>
</dbReference>
<evidence type="ECO:0000313" key="6">
    <source>
        <dbReference type="Proteomes" id="UP000515928"/>
    </source>
</evidence>
<dbReference type="KEGG" id="eio:H9L01_07560"/>
<evidence type="ECO:0000256" key="3">
    <source>
        <dbReference type="RuleBase" id="RU003476"/>
    </source>
</evidence>
<dbReference type="Proteomes" id="UP000515928">
    <property type="component" value="Chromosome"/>
</dbReference>
<dbReference type="EMBL" id="CP060715">
    <property type="protein sequence ID" value="QNN60221.1"/>
    <property type="molecule type" value="Genomic_DNA"/>
</dbReference>
<dbReference type="InterPro" id="IPR000086">
    <property type="entry name" value="NUDIX_hydrolase_dom"/>
</dbReference>
<accession>A0A7G9RX96</accession>
<feature type="domain" description="Nudix hydrolase" evidence="4">
    <location>
        <begin position="18"/>
        <end position="153"/>
    </location>
</feature>
<evidence type="ECO:0000256" key="1">
    <source>
        <dbReference type="ARBA" id="ARBA00001946"/>
    </source>
</evidence>
<dbReference type="PANTHER" id="PTHR43046:SF14">
    <property type="entry name" value="MUTT_NUDIX FAMILY PROTEIN"/>
    <property type="match status" value="1"/>
</dbReference>
<dbReference type="GO" id="GO:0016787">
    <property type="term" value="F:hydrolase activity"/>
    <property type="evidence" value="ECO:0007669"/>
    <property type="project" value="UniProtKB-KW"/>
</dbReference>
<organism evidence="5 6">
    <name type="scientific">Erysipelothrix inopinata</name>
    <dbReference type="NCBI Taxonomy" id="225084"/>
    <lineage>
        <taxon>Bacteria</taxon>
        <taxon>Bacillati</taxon>
        <taxon>Bacillota</taxon>
        <taxon>Erysipelotrichia</taxon>
        <taxon>Erysipelotrichales</taxon>
        <taxon>Erysipelotrichaceae</taxon>
        <taxon>Erysipelothrix</taxon>
    </lineage>
</organism>
<comment type="cofactor">
    <cofactor evidence="1">
        <name>Mg(2+)</name>
        <dbReference type="ChEBI" id="CHEBI:18420"/>
    </cofactor>
</comment>
<dbReference type="InterPro" id="IPR015797">
    <property type="entry name" value="NUDIX_hydrolase-like_dom_sf"/>
</dbReference>
<dbReference type="InterPro" id="IPR020084">
    <property type="entry name" value="NUDIX_hydrolase_CS"/>
</dbReference>
<proteinExistence type="inferred from homology"/>
<protein>
    <submittedName>
        <fullName evidence="5">NUDIX hydrolase</fullName>
    </submittedName>
</protein>